<protein>
    <submittedName>
        <fullName evidence="1">Uncharacterized protein</fullName>
    </submittedName>
</protein>
<evidence type="ECO:0000313" key="1">
    <source>
        <dbReference type="EMBL" id="EOS08095.1"/>
    </source>
</evidence>
<gene>
    <name evidence="1" type="ORF">C802_04463</name>
</gene>
<dbReference type="EMBL" id="ASSP01000033">
    <property type="protein sequence ID" value="EOS08095.1"/>
    <property type="molecule type" value="Genomic_DNA"/>
</dbReference>
<dbReference type="AlphaFoldDB" id="R9I415"/>
<evidence type="ECO:0000313" key="2">
    <source>
        <dbReference type="Proteomes" id="UP000014200"/>
    </source>
</evidence>
<organism evidence="1 2">
    <name type="scientific">Phocaeicola sartorii</name>
    <dbReference type="NCBI Taxonomy" id="671267"/>
    <lineage>
        <taxon>Bacteria</taxon>
        <taxon>Pseudomonadati</taxon>
        <taxon>Bacteroidota</taxon>
        <taxon>Bacteroidia</taxon>
        <taxon>Bacteroidales</taxon>
        <taxon>Bacteroidaceae</taxon>
        <taxon>Phocaeicola</taxon>
    </lineage>
</organism>
<proteinExistence type="predicted"/>
<dbReference type="PATRIC" id="fig|1235788.3.peg.4581"/>
<sequence>MVQLKQVNNHLNNKIMNKEYVMHIAQTIKEQLVSLTPMPILMSWGIGEFVATVFRELPALRIKVNGRLHAGYVVIALNGSDYYEVYLLKENGAECVNEEVCFDELGDVIDRAVESGTDKEEYDKFCDRQLAELLSGTRA</sequence>
<name>R9I415_9BACT</name>
<dbReference type="Proteomes" id="UP000014200">
    <property type="component" value="Unassembled WGS sequence"/>
</dbReference>
<dbReference type="STRING" id="1235788.C802_04463"/>
<accession>R9I415</accession>
<keyword evidence="2" id="KW-1185">Reference proteome</keyword>
<dbReference type="HOGENOM" id="CLU_167381_0_0_10"/>
<comment type="caution">
    <text evidence="1">The sequence shown here is derived from an EMBL/GenBank/DDBJ whole genome shotgun (WGS) entry which is preliminary data.</text>
</comment>
<reference evidence="1 2" key="1">
    <citation type="submission" date="2013-04" db="EMBL/GenBank/DDBJ databases">
        <title>The Genome Sequence of Bacteroides massiliensis dnLKV3.</title>
        <authorList>
            <consortium name="The Broad Institute Genomics Platform"/>
            <consortium name="The Broad Institute Genome Sequencing Center for Infectious Disease"/>
            <person name="Earl A."/>
            <person name="Xavier R."/>
            <person name="Kuhn K."/>
            <person name="Stappenbeck T."/>
            <person name="Walker B."/>
            <person name="Young S."/>
            <person name="Zeng Q."/>
            <person name="Gargeya S."/>
            <person name="Fitzgerald M."/>
            <person name="Haas B."/>
            <person name="Abouelleil A."/>
            <person name="Allen A.W."/>
            <person name="Alvarado L."/>
            <person name="Arachchi H.M."/>
            <person name="Berlin A.M."/>
            <person name="Chapman S.B."/>
            <person name="Gainer-Dewar J."/>
            <person name="Goldberg J."/>
            <person name="Griggs A."/>
            <person name="Gujja S."/>
            <person name="Hansen M."/>
            <person name="Howarth C."/>
            <person name="Imamovic A."/>
            <person name="Ireland A."/>
            <person name="Larimer J."/>
            <person name="McCowan C."/>
            <person name="Murphy C."/>
            <person name="Pearson M."/>
            <person name="Poon T.W."/>
            <person name="Priest M."/>
            <person name="Roberts A."/>
            <person name="Saif S."/>
            <person name="Shea T."/>
            <person name="Sisk P."/>
            <person name="Sykes S."/>
            <person name="Wortman J."/>
            <person name="Nusbaum C."/>
            <person name="Birren B."/>
        </authorList>
    </citation>
    <scope>NUCLEOTIDE SEQUENCE [LARGE SCALE GENOMIC DNA]</scope>
    <source>
        <strain evidence="2">dnLKV3</strain>
    </source>
</reference>